<evidence type="ECO:0000259" key="4">
    <source>
        <dbReference type="Pfam" id="PF22671"/>
    </source>
</evidence>
<reference evidence="5 6" key="1">
    <citation type="journal article" date="2018" name="PLoS ONE">
        <title>Phenotypic characterization and whole genome analysis of extended-spectrum beta-lactamase-producing bacteria isolated from dogs in Germany.</title>
        <authorList>
            <person name="Boehmer T."/>
            <person name="Vogler A.J."/>
            <person name="Thomas A."/>
            <person name="Sauer S."/>
            <person name="Hergenroether M."/>
            <person name="Straubinger R.K."/>
            <person name="Birdsell D."/>
            <person name="Keim P."/>
            <person name="Sahl J.W."/>
            <person name="Williamson C.H."/>
            <person name="Riehm J.M."/>
        </authorList>
    </citation>
    <scope>NUCLEOTIDE SEQUENCE [LARGE SCALE GENOMIC DNA]</scope>
    <source>
        <strain evidence="5 6">AFG_SD03_1510_Ahy_093</strain>
    </source>
</reference>
<organism evidence="5 6">
    <name type="scientific">Aeromonas hydrophila</name>
    <dbReference type="NCBI Taxonomy" id="644"/>
    <lineage>
        <taxon>Bacteria</taxon>
        <taxon>Pseudomonadati</taxon>
        <taxon>Pseudomonadota</taxon>
        <taxon>Gammaproteobacteria</taxon>
        <taxon>Aeromonadales</taxon>
        <taxon>Aeromonadaceae</taxon>
        <taxon>Aeromonas</taxon>
    </lineage>
</organism>
<protein>
    <submittedName>
        <fullName evidence="5">Phage tail protein</fullName>
    </submittedName>
</protein>
<evidence type="ECO:0000259" key="2">
    <source>
        <dbReference type="Pfam" id="PF04984"/>
    </source>
</evidence>
<dbReference type="Pfam" id="PF22671">
    <property type="entry name" value="Gp18_domIII_N"/>
    <property type="match status" value="1"/>
</dbReference>
<dbReference type="InterPro" id="IPR020287">
    <property type="entry name" value="Tail_sheath_C"/>
</dbReference>
<dbReference type="PANTHER" id="PTHR35861:SF1">
    <property type="entry name" value="PHAGE TAIL SHEATH PROTEIN"/>
    <property type="match status" value="1"/>
</dbReference>
<dbReference type="PANTHER" id="PTHR35861">
    <property type="match status" value="1"/>
</dbReference>
<comment type="similarity">
    <text evidence="1">Belongs to the myoviridae tail sheath protein family.</text>
</comment>
<dbReference type="Proteomes" id="UP000253075">
    <property type="component" value="Unassembled WGS sequence"/>
</dbReference>
<feature type="domain" description="Tail sheath protein subtilisin-like" evidence="2">
    <location>
        <begin position="189"/>
        <end position="364"/>
    </location>
</feature>
<feature type="domain" description="Tail sheath protein Gp18-like" evidence="4">
    <location>
        <begin position="27"/>
        <end position="84"/>
    </location>
</feature>
<dbReference type="InterPro" id="IPR054564">
    <property type="entry name" value="Gp18_domIII_N"/>
</dbReference>
<dbReference type="RefSeq" id="WP_060444049.1">
    <property type="nucleotide sequence ID" value="NZ_PUTQ01000027.1"/>
</dbReference>
<accession>A0ABD7G4I1</accession>
<dbReference type="AlphaFoldDB" id="A0ABD7G4I1"/>
<evidence type="ECO:0000259" key="3">
    <source>
        <dbReference type="Pfam" id="PF17482"/>
    </source>
</evidence>
<dbReference type="EMBL" id="PUTQ01000027">
    <property type="protein sequence ID" value="RCF46442.1"/>
    <property type="molecule type" value="Genomic_DNA"/>
</dbReference>
<dbReference type="Pfam" id="PF17482">
    <property type="entry name" value="Phage_sheath_1C"/>
    <property type="match status" value="1"/>
</dbReference>
<comment type="caution">
    <text evidence="5">The sequence shown here is derived from an EMBL/GenBank/DDBJ whole genome shotgun (WGS) entry which is preliminary data.</text>
</comment>
<evidence type="ECO:0000256" key="1">
    <source>
        <dbReference type="ARBA" id="ARBA00008005"/>
    </source>
</evidence>
<evidence type="ECO:0000313" key="6">
    <source>
        <dbReference type="Proteomes" id="UP000253075"/>
    </source>
</evidence>
<evidence type="ECO:0000313" key="5">
    <source>
        <dbReference type="EMBL" id="RCF46442.1"/>
    </source>
</evidence>
<proteinExistence type="inferred from homology"/>
<name>A0ABD7G4I1_AERHY</name>
<feature type="domain" description="Tail sheath protein C-terminal" evidence="3">
    <location>
        <begin position="371"/>
        <end position="466"/>
    </location>
</feature>
<dbReference type="Gene3D" id="3.40.50.11780">
    <property type="match status" value="1"/>
</dbReference>
<gene>
    <name evidence="5" type="ORF">C6C11_17205</name>
</gene>
<dbReference type="Pfam" id="PF04984">
    <property type="entry name" value="Phage_sheath_1"/>
    <property type="match status" value="1"/>
</dbReference>
<reference evidence="6" key="2">
    <citation type="submission" date="2018-02" db="EMBL/GenBank/DDBJ databases">
        <title>Phenotypic characterization and whole genome analysis of multidrug-resistant, extended-spectrum beta-lactamase-producing bacteria isolated from dogs in Germany.</title>
        <authorList>
            <person name="Williamson C."/>
        </authorList>
    </citation>
    <scope>NUCLEOTIDE SEQUENCE [LARGE SCALE GENOMIC DNA]</scope>
    <source>
        <strain evidence="6">AFG_SD03_1510_Ahy_093</strain>
    </source>
</reference>
<sequence>MAANFLHGVETIEIDSGPRPVKLVKTAVVGIVGTAAAGAVNTPILVTSESDFAQFGQDIPGSTILKALNRIYKQKGTVAIVINVLDPATHKTTLAAPETVTVDQDGKFSLGHAAVVGAITLTNSAGSATYVKDTDYTFDPATGTGQRISSGSIPAGTVAAPTTLKASYTYANPTLVQPSDIIGTINGAGQRTGMKAFRDSYQLFGYYPKIIIAPVFSTLNSVATELGALMNSIRAFGFVTAPIGTTFQQAITGRGPSGSINFNTSSRRIGLCFPHVKDYDTATDTEVLADLATYAAGALSRKDQENGYWWSPSNTELLGVTGVETPIDAMINDPNSEANLLNEAGIITVFNSYGTGIRLWGNRSAAFPSETHPKNFINVLRTADVIAESLEYYTLQYIDRPLDNALIDAIVESCNAFMRKLKADGAIIDGKVWFDPADNETTELAAGHVTFTYDFMPPTPAERVTYKSIVNIDYLNQLGTKSS</sequence>
<dbReference type="InterPro" id="IPR035089">
    <property type="entry name" value="Phage_sheath_subtilisin"/>
</dbReference>
<dbReference type="InterPro" id="IPR052042">
    <property type="entry name" value="Tail_sheath_structural"/>
</dbReference>